<protein>
    <submittedName>
        <fullName evidence="5">Uncharacterized protein</fullName>
    </submittedName>
</protein>
<proteinExistence type="inferred from homology"/>
<evidence type="ECO:0000256" key="3">
    <source>
        <dbReference type="ARBA" id="ARBA00022827"/>
    </source>
</evidence>
<evidence type="ECO:0000256" key="2">
    <source>
        <dbReference type="ARBA" id="ARBA00022630"/>
    </source>
</evidence>
<sequence>MEEIDMVVIGAGLSGLAVAKAFHQLNSDKSLVILEAASSLGGTWAKDRLYPGLKSNNMIGTYEYPDFPMDPETFGVKPGEHIPGAVLHDYLTKYAEKFDILQKIRYSHKVLTAEHRQGPEGGWILSTQDASGTDSKVAAKKLVVATGLTSQPFLPKFNGQEMFDVPLFHSKDFLTHAGTIETAKSVTVFGGTKSSWDAVYEYATNGVHVDWVIRDTRLLTWFSPCVWGDADGYVKTRRFLHGTPFGRFIVNTFWGILGNDVITRNKYDSHPEMQKLKPWSQPMFVASGLSILNYPTNFFDLVKDGKVTVHIADIDHLSSHTVHLSTGTSFRTDAFPLKFLPEGIEKDLGIPATTATTGHNPGINPVWNDEAVQTADDEILSRFPRLKNQPVQNKNLTPLVDTPGITSPDPAGADIAASLAPYHLYRFMVPATDRLLHSRDIAFAGMMMNISVAPIAHLQSIWINAYFHDKLPAQVLPPKSEAKTDGGSSIGSKRLEDVRYETVLHSRFGKWRYPAGNGARFPDFVFDGVPYMDLLLRDLGLRVHRKSGWLAEITEPYGPEDYRDTVGEWAKLNDMS</sequence>
<keyword evidence="3" id="KW-0274">FAD</keyword>
<dbReference type="Pfam" id="PF00743">
    <property type="entry name" value="FMO-like"/>
    <property type="match status" value="1"/>
</dbReference>
<dbReference type="EMBL" id="JAQQWN010000008">
    <property type="protein sequence ID" value="KAK8071288.1"/>
    <property type="molecule type" value="Genomic_DNA"/>
</dbReference>
<accession>A0ABR1VJ96</accession>
<evidence type="ECO:0000256" key="4">
    <source>
        <dbReference type="ARBA" id="ARBA00023002"/>
    </source>
</evidence>
<keyword evidence="6" id="KW-1185">Reference proteome</keyword>
<dbReference type="InterPro" id="IPR036188">
    <property type="entry name" value="FAD/NAD-bd_sf"/>
</dbReference>
<comment type="similarity">
    <text evidence="1">Belongs to the FMO family.</text>
</comment>
<dbReference type="InterPro" id="IPR020946">
    <property type="entry name" value="Flavin_mOase-like"/>
</dbReference>
<organism evidence="5 6">
    <name type="scientific">Apiospora hydei</name>
    <dbReference type="NCBI Taxonomy" id="1337664"/>
    <lineage>
        <taxon>Eukaryota</taxon>
        <taxon>Fungi</taxon>
        <taxon>Dikarya</taxon>
        <taxon>Ascomycota</taxon>
        <taxon>Pezizomycotina</taxon>
        <taxon>Sordariomycetes</taxon>
        <taxon>Xylariomycetidae</taxon>
        <taxon>Amphisphaeriales</taxon>
        <taxon>Apiosporaceae</taxon>
        <taxon>Apiospora</taxon>
    </lineage>
</organism>
<dbReference type="InterPro" id="IPR050346">
    <property type="entry name" value="FMO-like"/>
</dbReference>
<evidence type="ECO:0000313" key="6">
    <source>
        <dbReference type="Proteomes" id="UP001433268"/>
    </source>
</evidence>
<dbReference type="RefSeq" id="XP_066665096.1">
    <property type="nucleotide sequence ID" value="XM_066815806.1"/>
</dbReference>
<comment type="caution">
    <text evidence="5">The sequence shown here is derived from an EMBL/GenBank/DDBJ whole genome shotgun (WGS) entry which is preliminary data.</text>
</comment>
<reference evidence="5 6" key="1">
    <citation type="submission" date="2023-01" db="EMBL/GenBank/DDBJ databases">
        <title>Analysis of 21 Apiospora genomes using comparative genomics revels a genus with tremendous synthesis potential of carbohydrate active enzymes and secondary metabolites.</title>
        <authorList>
            <person name="Sorensen T."/>
        </authorList>
    </citation>
    <scope>NUCLEOTIDE SEQUENCE [LARGE SCALE GENOMIC DNA]</scope>
    <source>
        <strain evidence="5 6">CBS 114990</strain>
    </source>
</reference>
<keyword evidence="4" id="KW-0560">Oxidoreductase</keyword>
<evidence type="ECO:0000256" key="1">
    <source>
        <dbReference type="ARBA" id="ARBA00009183"/>
    </source>
</evidence>
<evidence type="ECO:0000313" key="5">
    <source>
        <dbReference type="EMBL" id="KAK8071288.1"/>
    </source>
</evidence>
<dbReference type="Proteomes" id="UP001433268">
    <property type="component" value="Unassembled WGS sequence"/>
</dbReference>
<dbReference type="Gene3D" id="3.50.50.60">
    <property type="entry name" value="FAD/NAD(P)-binding domain"/>
    <property type="match status" value="1"/>
</dbReference>
<keyword evidence="2" id="KW-0285">Flavoprotein</keyword>
<name>A0ABR1VJ96_9PEZI</name>
<dbReference type="PANTHER" id="PTHR23023">
    <property type="entry name" value="DIMETHYLANILINE MONOOXYGENASE"/>
    <property type="match status" value="1"/>
</dbReference>
<gene>
    <name evidence="5" type="ORF">PG997_011491</name>
</gene>
<dbReference type="SUPFAM" id="SSF51905">
    <property type="entry name" value="FAD/NAD(P)-binding domain"/>
    <property type="match status" value="1"/>
</dbReference>
<dbReference type="GeneID" id="92048866"/>